<dbReference type="PROSITE" id="PS50011">
    <property type="entry name" value="PROTEIN_KINASE_DOM"/>
    <property type="match status" value="1"/>
</dbReference>
<keyword evidence="12 16" id="KW-0675">Receptor</keyword>
<evidence type="ECO:0000256" key="2">
    <source>
        <dbReference type="ARBA" id="ARBA00022553"/>
    </source>
</evidence>
<dbReference type="SUPFAM" id="SSF56112">
    <property type="entry name" value="Protein kinase-like (PK-like)"/>
    <property type="match status" value="1"/>
</dbReference>
<dbReference type="SUPFAM" id="SSF63825">
    <property type="entry name" value="YWTD domain"/>
    <property type="match status" value="3"/>
</dbReference>
<feature type="chain" id="PRO_5040143734" description="Tyrosine-protein kinase receptor" evidence="18">
    <location>
        <begin position="20"/>
        <end position="2386"/>
    </location>
</feature>
<dbReference type="InterPro" id="IPR020635">
    <property type="entry name" value="Tyr_kinase_cat_dom"/>
</dbReference>
<evidence type="ECO:0000313" key="21">
    <source>
        <dbReference type="EMBL" id="CAH0553543.1"/>
    </source>
</evidence>
<proteinExistence type="inferred from homology"/>
<dbReference type="Pfam" id="PF07714">
    <property type="entry name" value="PK_Tyr_Ser-Thr"/>
    <property type="match status" value="1"/>
</dbReference>
<dbReference type="PROSITE" id="PS50853">
    <property type="entry name" value="FN3"/>
    <property type="match status" value="7"/>
</dbReference>
<evidence type="ECO:0000256" key="8">
    <source>
        <dbReference type="ARBA" id="ARBA00022840"/>
    </source>
</evidence>
<dbReference type="EMBL" id="OV121134">
    <property type="protein sequence ID" value="CAH0553543.1"/>
    <property type="molecule type" value="Genomic_DNA"/>
</dbReference>
<keyword evidence="18" id="KW-0732">Signal</keyword>
<dbReference type="SMART" id="SM00060">
    <property type="entry name" value="FN3"/>
    <property type="match status" value="8"/>
</dbReference>
<dbReference type="InterPro" id="IPR011009">
    <property type="entry name" value="Kinase-like_dom_sf"/>
</dbReference>
<dbReference type="SMART" id="SM00135">
    <property type="entry name" value="LY"/>
    <property type="match status" value="6"/>
</dbReference>
<evidence type="ECO:0000256" key="7">
    <source>
        <dbReference type="ARBA" id="ARBA00022777"/>
    </source>
</evidence>
<dbReference type="OrthoDB" id="65481at2759"/>
<evidence type="ECO:0000256" key="16">
    <source>
        <dbReference type="RuleBase" id="RU000312"/>
    </source>
</evidence>
<keyword evidence="3" id="KW-0808">Transferase</keyword>
<dbReference type="FunFam" id="1.10.510.10:FF:000341">
    <property type="entry name" value="Tyrosine-protein kinase receptor"/>
    <property type="match status" value="1"/>
</dbReference>
<organism evidence="21 22">
    <name type="scientific">Brassicogethes aeneus</name>
    <name type="common">Rape pollen beetle</name>
    <name type="synonym">Meligethes aeneus</name>
    <dbReference type="NCBI Taxonomy" id="1431903"/>
    <lineage>
        <taxon>Eukaryota</taxon>
        <taxon>Metazoa</taxon>
        <taxon>Ecdysozoa</taxon>
        <taxon>Arthropoda</taxon>
        <taxon>Hexapoda</taxon>
        <taxon>Insecta</taxon>
        <taxon>Pterygota</taxon>
        <taxon>Neoptera</taxon>
        <taxon>Endopterygota</taxon>
        <taxon>Coleoptera</taxon>
        <taxon>Polyphaga</taxon>
        <taxon>Cucujiformia</taxon>
        <taxon>Nitidulidae</taxon>
        <taxon>Meligethinae</taxon>
        <taxon>Brassicogethes</taxon>
    </lineage>
</organism>
<evidence type="ECO:0000256" key="4">
    <source>
        <dbReference type="ARBA" id="ARBA00022692"/>
    </source>
</evidence>
<keyword evidence="9 17" id="KW-1133">Transmembrane helix</keyword>
<dbReference type="PRINTS" id="PR00109">
    <property type="entry name" value="TYRKINASE"/>
</dbReference>
<evidence type="ECO:0000256" key="1">
    <source>
        <dbReference type="ARBA" id="ARBA00004167"/>
    </source>
</evidence>
<evidence type="ECO:0000256" key="15">
    <source>
        <dbReference type="PROSITE-ProRule" id="PRU10141"/>
    </source>
</evidence>
<dbReference type="InterPro" id="IPR000719">
    <property type="entry name" value="Prot_kinase_dom"/>
</dbReference>
<evidence type="ECO:0000256" key="10">
    <source>
        <dbReference type="ARBA" id="ARBA00023136"/>
    </source>
</evidence>
<evidence type="ECO:0000256" key="11">
    <source>
        <dbReference type="ARBA" id="ARBA00023137"/>
    </source>
</evidence>
<evidence type="ECO:0000259" key="19">
    <source>
        <dbReference type="PROSITE" id="PS50011"/>
    </source>
</evidence>
<sequence>MKLLCVVVLCLQLVSRSYANFEHLDSEIEYQCVSKCSLAPKSTETTHYDYACDFNCTIEQCKRGCILWRKALNSTCQNACYTGELDRLSQKIPHCVMGCNDAISKFHQRLKVQLGVPPAPALVADSLGATSLKLEWHFPDARREGLVCSVQVKLEEIDQWQYWSNVTWDSNENVVLIVNLQPYTKYRFRIAISILGFFMQYRIFSNQSVVISTAPHGLPTSPPNIVRAAPVDYSSISVSWEPGLFPHGPLLSYVLQITDTHSDYHSEVKDIPPDTQFYLFHNLHPQRQYNISISMRNTVGPGPAAITTITTPPERTIRDAKRPVLILGTESSIIEQEATITDDQDVLYKDNNHKFYGMGIHVQKKLLFISNSGGQIVKISLNRSTYPVEPAVVLDSTQINFQPLDLSVDWLNDQLYILAQASNNMYQILRCSLEGKGLTVAIAGLSVKPSSIEVDPCNGFLFWAIQDEVKGGLYKLDLADISNGIKHEIQPKMILSDSSLGAFLVDYSNFLLYVSYQEQNTIYKVSFDGKDKSNMRSKVTKSKMQKVISMAYTNKKFYWVDSNKLYFEEYNQIYESYFHNTIPSRTEHFYKKIFINQPSSQPTPVPVNPPSNVEAIFGCNLAKIKWQAPHLVGHQSLRGAWQNWTYEVSVTDVVRNSTQIIKNIMTTSYTIRNLQENTEYTINVTAYTSFGKSPASREFRGITLSESKKSMILWSATEGLLKSDAAGENVETLLHKNKINSINYIDVSWYKDKIYLVTNNSEVIWLNTTSHEQGILPDMYSVRGIAIDWIGRKIYWSNPKQPLIIRSNLNGGQKEHLPIYIVAKELSIDSVKAYLYWSTGYAVECSRLNGDDRIEYQEAQFFLGKQILGLTLDMDNKYVYWIIQGSEGSNLFKAPMAGYWPDKVIKAERVYTLKKPNIQGPLCYFHNRLIWLQDDKNAAISDLTGKNVATVSGKSISDLNMVYIIDSSLQTRPDNISGEIVVIPEAIDKDSIKVLGSTSSFNISWDPVENVNYGTVFYEVQIESFARKMNYSSMLTTDSFIKYWQKVEPHIKLHIGIRAYTYWASAPQVQAEIYSPSSTPSAPVNLRTYVTNDILHNSSEYDNIVSITFRWDSPVKPNGEIKGYKIQCWYVENDIEMNICENATTDASETEYKITDLVNNEVYYLQIQAFTDKGDGVLSEIISVNSSQEWPLPTLLIASSDSIFIDDIDADHRELLIHSINTPIEIAYLLKEKKIFWVNQMNELLMYDSSTNKTKNFDIRKMASGVTVDWLERSLYFVEILEKSSTINKIDLNRLDKNIIEVVPIYSTSSLISKIEISPYTKKLYWVETNDQLTHRLMKCDTNGENCAEFFNRHEINKRSTDDELCNCTINDIEPTFTVDHSNVNNKPLLIFIDKNKNIVSTDKEGCICNTIANNTVVSNYPMEKIKSDFGTLYWNNPSKNVLYALKRNETNVTSKRVNVHDVLIFGQHMQPYPRRECMTPIKLSNDQFKPALLRKTFSSFVLKMPEITVHPNCSYISIAPPEYKINYCTADVCNEILTFEKYYEIGDLKPFTEYTVTISVSNYFSQEDEIVVGPTVVYRTSPGAPSEPQNVSAIVLNPTLAEVNWLPPKELNGLKVYYEIHWQTERSLSGVRQKGEQPVLERNLKSNSSVMTTLLQKLSPNSTYIVWVKAYSETNETSSDSTRVQITTYPKPADLEMANKTANSFKLLWSKSTNMQEYRVEYSPITSNEWKLADISKKDKFITINNLKPKMQYKFRLQILYNKYPEWYLWPIDSRFTFETLGDRPSPPGIPIIQYAKPNVYKVLWEAAKDNGAPIEIYMLEGMKIKTYRDKRSTTNTNRSAWFYTAPSIEEEERQWESLYNGTNTSWIIKGLSDKFKYSFRVSALNSYGWSNPSKESMEFDFTEAARWAEKQNPESLILIAIGIPFIIVMCYVFCILYTYVRKCSKPKKVQQVVAIPRGPDVELATLRELPRRGVHSTNILYVSTQPPSEEITLLPHIRRDQITLTKFLGSGAFGEVYEGKAKGILSSSKETKVAVKTLRKGASDQEKTEFLQEAQLMSHFKHEHILQLLGVCLDNDPNFIIMELMQGGDLLTYLRSSRNPSSLTPNLTLIELLKMCVDVSKGCRYLEEMHFVHRDLACRNCLVSSVETDTRIVKIGDFGLARDIYKNDYYRKEGEGLLPVRWMAPESLVDGVFTSQSDVWAFGVLLWEIMTLGQQPYPARNNLEVLHYVRSGGRLGKPTDCPEDLHNLMLKCWEYIPDKRPTFKYALEVLVNLHQDNLRNPITGAHEGQYISTVPDRTSWHHESEDESLRPFLADGESSEPPKYLELIYESRVQLENDGYEIPNQLVQNGLENSTTLSSLLNVTNDGSTNEKDNILAMDGNTAF</sequence>
<evidence type="ECO:0000256" key="3">
    <source>
        <dbReference type="ARBA" id="ARBA00022679"/>
    </source>
</evidence>
<feature type="domain" description="Fibronectin type-III" evidence="20">
    <location>
        <begin position="1788"/>
        <end position="1907"/>
    </location>
</feature>
<dbReference type="GO" id="GO:0005524">
    <property type="term" value="F:ATP binding"/>
    <property type="evidence" value="ECO:0007669"/>
    <property type="project" value="UniProtKB-UniRule"/>
</dbReference>
<keyword evidence="6 15" id="KW-0547">Nucleotide-binding</keyword>
<evidence type="ECO:0000313" key="22">
    <source>
        <dbReference type="Proteomes" id="UP001154078"/>
    </source>
</evidence>
<dbReference type="InterPro" id="IPR002011">
    <property type="entry name" value="Tyr_kinase_rcpt_2_CS"/>
</dbReference>
<feature type="domain" description="Fibronectin type-III" evidence="20">
    <location>
        <begin position="1588"/>
        <end position="1692"/>
    </location>
</feature>
<dbReference type="PROSITE" id="PS00109">
    <property type="entry name" value="PROTEIN_KINASE_TYR"/>
    <property type="match status" value="1"/>
</dbReference>
<dbReference type="InterPro" id="IPR000033">
    <property type="entry name" value="LDLR_classB_rpt"/>
</dbReference>
<keyword evidence="7" id="KW-0418">Kinase</keyword>
<dbReference type="EC" id="2.7.10.1" evidence="16"/>
<dbReference type="PANTHER" id="PTHR24416">
    <property type="entry name" value="TYROSINE-PROTEIN KINASE RECEPTOR"/>
    <property type="match status" value="1"/>
</dbReference>
<dbReference type="CDD" id="cd05044">
    <property type="entry name" value="PTKc_c-ros"/>
    <property type="match status" value="1"/>
</dbReference>
<feature type="signal peptide" evidence="18">
    <location>
        <begin position="1"/>
        <end position="19"/>
    </location>
</feature>
<dbReference type="InterPro" id="IPR003961">
    <property type="entry name" value="FN3_dom"/>
</dbReference>
<dbReference type="Gene3D" id="2.120.10.30">
    <property type="entry name" value="TolB, C-terminal domain"/>
    <property type="match status" value="3"/>
</dbReference>
<dbReference type="InterPro" id="IPR017441">
    <property type="entry name" value="Protein_kinase_ATP_BS"/>
</dbReference>
<feature type="domain" description="Fibronectin type-III" evidence="20">
    <location>
        <begin position="117"/>
        <end position="216"/>
    </location>
</feature>
<dbReference type="GO" id="GO:0005886">
    <property type="term" value="C:plasma membrane"/>
    <property type="evidence" value="ECO:0007669"/>
    <property type="project" value="TreeGrafter"/>
</dbReference>
<dbReference type="InterPro" id="IPR008266">
    <property type="entry name" value="Tyr_kinase_AS"/>
</dbReference>
<keyword evidence="4 16" id="KW-0812">Transmembrane</keyword>
<evidence type="ECO:0000256" key="9">
    <source>
        <dbReference type="ARBA" id="ARBA00022989"/>
    </source>
</evidence>
<dbReference type="PANTHER" id="PTHR24416:SF527">
    <property type="entry name" value="PROTO-ONCOGENE TYROSINE-PROTEIN KINASE ROS"/>
    <property type="match status" value="1"/>
</dbReference>
<dbReference type="InterPro" id="IPR050122">
    <property type="entry name" value="RTK"/>
</dbReference>
<evidence type="ECO:0000259" key="20">
    <source>
        <dbReference type="PROSITE" id="PS50853"/>
    </source>
</evidence>
<comment type="similarity">
    <text evidence="16">Belongs to the protein kinase superfamily. Tyr protein kinase family. Insulin receptor subfamily.</text>
</comment>
<dbReference type="CDD" id="cd00063">
    <property type="entry name" value="FN3"/>
    <property type="match status" value="7"/>
</dbReference>
<dbReference type="InterPro" id="IPR036116">
    <property type="entry name" value="FN3_sf"/>
</dbReference>
<keyword evidence="13" id="KW-0325">Glycoprotein</keyword>
<dbReference type="PROSITE" id="PS00239">
    <property type="entry name" value="RECEPTOR_TYR_KIN_II"/>
    <property type="match status" value="1"/>
</dbReference>
<dbReference type="SUPFAM" id="SSF49265">
    <property type="entry name" value="Fibronectin type III"/>
    <property type="match status" value="5"/>
</dbReference>
<evidence type="ECO:0000256" key="12">
    <source>
        <dbReference type="ARBA" id="ARBA00023170"/>
    </source>
</evidence>
<evidence type="ECO:0000256" key="18">
    <source>
        <dbReference type="SAM" id="SignalP"/>
    </source>
</evidence>
<feature type="domain" description="Fibronectin type-III" evidence="20">
    <location>
        <begin position="222"/>
        <end position="314"/>
    </location>
</feature>
<dbReference type="GO" id="GO:0032006">
    <property type="term" value="P:regulation of TOR signaling"/>
    <property type="evidence" value="ECO:0007669"/>
    <property type="project" value="TreeGrafter"/>
</dbReference>
<feature type="domain" description="Protein kinase" evidence="19">
    <location>
        <begin position="2004"/>
        <end position="2280"/>
    </location>
</feature>
<dbReference type="PROSITE" id="PS00107">
    <property type="entry name" value="PROTEIN_KINASE_ATP"/>
    <property type="match status" value="1"/>
</dbReference>
<dbReference type="Gene3D" id="2.60.40.10">
    <property type="entry name" value="Immunoglobulins"/>
    <property type="match status" value="7"/>
</dbReference>
<keyword evidence="5" id="KW-0677">Repeat</keyword>
<keyword evidence="8 15" id="KW-0067">ATP-binding</keyword>
<dbReference type="InterPro" id="IPR011042">
    <property type="entry name" value="6-blade_b-propeller_TolB-like"/>
</dbReference>
<dbReference type="Gene3D" id="1.10.510.10">
    <property type="entry name" value="Transferase(Phosphotransferase) domain 1"/>
    <property type="match status" value="1"/>
</dbReference>
<feature type="domain" description="Fibronectin type-III" evidence="20">
    <location>
        <begin position="1693"/>
        <end position="1784"/>
    </location>
</feature>
<dbReference type="InterPro" id="IPR013783">
    <property type="entry name" value="Ig-like_fold"/>
</dbReference>
<keyword evidence="10 17" id="KW-0472">Membrane</keyword>
<evidence type="ECO:0000256" key="5">
    <source>
        <dbReference type="ARBA" id="ARBA00022737"/>
    </source>
</evidence>
<dbReference type="GO" id="GO:0004714">
    <property type="term" value="F:transmembrane receptor protein tyrosine kinase activity"/>
    <property type="evidence" value="ECO:0007669"/>
    <property type="project" value="UniProtKB-EC"/>
</dbReference>
<evidence type="ECO:0000256" key="17">
    <source>
        <dbReference type="SAM" id="Phobius"/>
    </source>
</evidence>
<feature type="transmembrane region" description="Helical" evidence="17">
    <location>
        <begin position="1918"/>
        <end position="1942"/>
    </location>
</feature>
<reference evidence="21" key="1">
    <citation type="submission" date="2021-12" db="EMBL/GenBank/DDBJ databases">
        <authorList>
            <person name="King R."/>
        </authorList>
    </citation>
    <scope>NUCLEOTIDE SEQUENCE</scope>
</reference>
<gene>
    <name evidence="21" type="ORF">MELIAE_LOCUS5507</name>
</gene>
<dbReference type="GO" id="GO:0043235">
    <property type="term" value="C:receptor complex"/>
    <property type="evidence" value="ECO:0007669"/>
    <property type="project" value="TreeGrafter"/>
</dbReference>
<keyword evidence="22" id="KW-1185">Reference proteome</keyword>
<accession>A0A9P0B271</accession>
<comment type="catalytic activity">
    <reaction evidence="14 16">
        <text>L-tyrosyl-[protein] + ATP = O-phospho-L-tyrosyl-[protein] + ADP + H(+)</text>
        <dbReference type="Rhea" id="RHEA:10596"/>
        <dbReference type="Rhea" id="RHEA-COMP:10136"/>
        <dbReference type="Rhea" id="RHEA-COMP:20101"/>
        <dbReference type="ChEBI" id="CHEBI:15378"/>
        <dbReference type="ChEBI" id="CHEBI:30616"/>
        <dbReference type="ChEBI" id="CHEBI:46858"/>
        <dbReference type="ChEBI" id="CHEBI:61978"/>
        <dbReference type="ChEBI" id="CHEBI:456216"/>
        <dbReference type="EC" id="2.7.10.1"/>
    </reaction>
</comment>
<evidence type="ECO:0000256" key="6">
    <source>
        <dbReference type="ARBA" id="ARBA00022741"/>
    </source>
</evidence>
<feature type="domain" description="Fibronectin type-III" evidence="20">
    <location>
        <begin position="1082"/>
        <end position="1189"/>
    </location>
</feature>
<name>A0A9P0B271_BRAAE</name>
<evidence type="ECO:0000256" key="14">
    <source>
        <dbReference type="ARBA" id="ARBA00051243"/>
    </source>
</evidence>
<feature type="domain" description="Fibronectin type-III" evidence="20">
    <location>
        <begin position="606"/>
        <end position="707"/>
    </location>
</feature>
<dbReference type="Proteomes" id="UP001154078">
    <property type="component" value="Chromosome 3"/>
</dbReference>
<dbReference type="GO" id="GO:0007169">
    <property type="term" value="P:cell surface receptor protein tyrosine kinase signaling pathway"/>
    <property type="evidence" value="ECO:0007669"/>
    <property type="project" value="InterPro"/>
</dbReference>
<comment type="subcellular location">
    <subcellularLocation>
        <location evidence="1">Membrane</location>
        <topology evidence="1">Single-pass membrane protein</topology>
    </subcellularLocation>
</comment>
<keyword evidence="11" id="KW-0829">Tyrosine-protein kinase</keyword>
<evidence type="ECO:0000256" key="13">
    <source>
        <dbReference type="ARBA" id="ARBA00023180"/>
    </source>
</evidence>
<dbReference type="Pfam" id="PF00041">
    <property type="entry name" value="fn3"/>
    <property type="match status" value="5"/>
</dbReference>
<feature type="binding site" evidence="15">
    <location>
        <position position="2038"/>
    </location>
    <ligand>
        <name>ATP</name>
        <dbReference type="ChEBI" id="CHEBI:30616"/>
    </ligand>
</feature>
<dbReference type="SMART" id="SM00219">
    <property type="entry name" value="TyrKc"/>
    <property type="match status" value="1"/>
</dbReference>
<protein>
    <recommendedName>
        <fullName evidence="16">Tyrosine-protein kinase receptor</fullName>
        <ecNumber evidence="16">2.7.10.1</ecNumber>
    </recommendedName>
</protein>
<dbReference type="Gene3D" id="3.30.200.20">
    <property type="entry name" value="Phosphorylase Kinase, domain 1"/>
    <property type="match status" value="1"/>
</dbReference>
<keyword evidence="2 16" id="KW-0597">Phosphoprotein</keyword>
<dbReference type="InterPro" id="IPR001245">
    <property type="entry name" value="Ser-Thr/Tyr_kinase_cat_dom"/>
</dbReference>